<dbReference type="AlphaFoldDB" id="A0A2M7BQG6"/>
<dbReference type="PROSITE" id="PS51918">
    <property type="entry name" value="RADICAL_SAM"/>
    <property type="match status" value="1"/>
</dbReference>
<dbReference type="SUPFAM" id="SSF102114">
    <property type="entry name" value="Radical SAM enzymes"/>
    <property type="match status" value="1"/>
</dbReference>
<dbReference type="InterPro" id="IPR007197">
    <property type="entry name" value="rSAM"/>
</dbReference>
<dbReference type="PROSITE" id="PS51449">
    <property type="entry name" value="MTTASE_N"/>
    <property type="match status" value="1"/>
</dbReference>
<accession>A0A2M7BQG6</accession>
<evidence type="ECO:0000259" key="3">
    <source>
        <dbReference type="PROSITE" id="PS51918"/>
    </source>
</evidence>
<dbReference type="SFLD" id="SFLDS00029">
    <property type="entry name" value="Radical_SAM"/>
    <property type="match status" value="1"/>
</dbReference>
<dbReference type="InterPro" id="IPR038135">
    <property type="entry name" value="Methylthiotransferase_N_sf"/>
</dbReference>
<evidence type="ECO:0000313" key="5">
    <source>
        <dbReference type="Proteomes" id="UP000229191"/>
    </source>
</evidence>
<dbReference type="PANTHER" id="PTHR11918">
    <property type="entry name" value="RADICAL SAM PROTEINS"/>
    <property type="match status" value="1"/>
</dbReference>
<dbReference type="GO" id="GO:0035598">
    <property type="term" value="F:tRNA (N(6)-L-threonylcarbamoyladenosine(37)-C(2))-methylthiotransferase activity"/>
    <property type="evidence" value="ECO:0007669"/>
    <property type="project" value="TreeGrafter"/>
</dbReference>
<sequence length="356" mass="39722">MIKNSTQTFSAVNFGCRVNAAETNQLSQQLIDQGFTIAPFGQRANAPDLIIVNTCAITKKGEYESISKIKKLIKDNPNLKIIATGCANLDKLKNIKNVTILKNIDKDKISKSYSPEISDKFSHTHRYLLKVQSGCTQNCTFCIVPSRRPSLNFLSIDKAVKTVNTAVNNGYTEVIITGVNLTQYLPGLSNLVEALLNQTKIKLISFGSVPLLCIDKKFLSLFSVYSSRLSTFLHIPLQSGSDKILKLMHRPYNVQKIKNIFLKRHSANALSLGTDIIVGFPTETDTDYQQTYNLCQKIGFSKIHVFKYSPRPGTIARELFLKSPKISKPELTRRSSLLQKLSSPIDQFSPNSPQSD</sequence>
<gene>
    <name evidence="4" type="ORF">COS53_00855</name>
</gene>
<feature type="domain" description="Radical SAM core" evidence="3">
    <location>
        <begin position="121"/>
        <end position="346"/>
    </location>
</feature>
<dbReference type="Gene3D" id="3.80.30.20">
    <property type="entry name" value="tm_1862 like domain"/>
    <property type="match status" value="1"/>
</dbReference>
<dbReference type="PANTHER" id="PTHR11918:SF45">
    <property type="entry name" value="THREONYLCARBAMOYLADENOSINE TRNA METHYLTHIOTRANSFERASE"/>
    <property type="match status" value="1"/>
</dbReference>
<dbReference type="InterPro" id="IPR058240">
    <property type="entry name" value="rSAM_sf"/>
</dbReference>
<dbReference type="InterPro" id="IPR023404">
    <property type="entry name" value="rSAM_horseshoe"/>
</dbReference>
<evidence type="ECO:0000259" key="2">
    <source>
        <dbReference type="PROSITE" id="PS51449"/>
    </source>
</evidence>
<organism evidence="4 5">
    <name type="scientific">Candidatus Shapirobacteria bacterium CG03_land_8_20_14_0_80_35_14</name>
    <dbReference type="NCBI Taxonomy" id="1974878"/>
    <lineage>
        <taxon>Bacteria</taxon>
        <taxon>Candidatus Shapironibacteriota</taxon>
    </lineage>
</organism>
<dbReference type="SFLD" id="SFLDG01082">
    <property type="entry name" value="B12-binding_domain_containing"/>
    <property type="match status" value="1"/>
</dbReference>
<dbReference type="Proteomes" id="UP000229191">
    <property type="component" value="Unassembled WGS sequence"/>
</dbReference>
<dbReference type="GO" id="GO:0051539">
    <property type="term" value="F:4 iron, 4 sulfur cluster binding"/>
    <property type="evidence" value="ECO:0007669"/>
    <property type="project" value="UniProtKB-KW"/>
</dbReference>
<proteinExistence type="predicted"/>
<comment type="caution">
    <text evidence="4">The sequence shown here is derived from an EMBL/GenBank/DDBJ whole genome shotgun (WGS) entry which is preliminary data.</text>
</comment>
<dbReference type="Pfam" id="PF00919">
    <property type="entry name" value="UPF0004"/>
    <property type="match status" value="1"/>
</dbReference>
<dbReference type="CDD" id="cd01335">
    <property type="entry name" value="Radical_SAM"/>
    <property type="match status" value="1"/>
</dbReference>
<dbReference type="Gene3D" id="3.40.50.12160">
    <property type="entry name" value="Methylthiotransferase, N-terminal domain"/>
    <property type="match status" value="1"/>
</dbReference>
<reference evidence="5" key="1">
    <citation type="submission" date="2017-09" db="EMBL/GenBank/DDBJ databases">
        <title>Depth-based differentiation of microbial function through sediment-hosted aquifers and enrichment of novel symbionts in the deep terrestrial subsurface.</title>
        <authorList>
            <person name="Probst A.J."/>
            <person name="Ladd B."/>
            <person name="Jarett J.K."/>
            <person name="Geller-Mcgrath D.E."/>
            <person name="Sieber C.M.K."/>
            <person name="Emerson J.B."/>
            <person name="Anantharaman K."/>
            <person name="Thomas B.C."/>
            <person name="Malmstrom R."/>
            <person name="Stieglmeier M."/>
            <person name="Klingl A."/>
            <person name="Woyke T."/>
            <person name="Ryan C.M."/>
            <person name="Banfield J.F."/>
        </authorList>
    </citation>
    <scope>NUCLEOTIDE SEQUENCE [LARGE SCALE GENOMIC DNA]</scope>
</reference>
<dbReference type="InterPro" id="IPR006638">
    <property type="entry name" value="Elp3/MiaA/NifB-like_rSAM"/>
</dbReference>
<feature type="domain" description="MTTase N-terminal" evidence="2">
    <location>
        <begin position="7"/>
        <end position="123"/>
    </location>
</feature>
<keyword evidence="1" id="KW-0808">Transferase</keyword>
<dbReference type="Pfam" id="PF04055">
    <property type="entry name" value="Radical_SAM"/>
    <property type="match status" value="1"/>
</dbReference>
<protein>
    <submittedName>
        <fullName evidence="4">Uncharacterized protein</fullName>
    </submittedName>
</protein>
<evidence type="ECO:0000256" key="1">
    <source>
        <dbReference type="ARBA" id="ARBA00022679"/>
    </source>
</evidence>
<dbReference type="EMBL" id="PEVB01000024">
    <property type="protein sequence ID" value="PIV07733.1"/>
    <property type="molecule type" value="Genomic_DNA"/>
</dbReference>
<evidence type="ECO:0000313" key="4">
    <source>
        <dbReference type="EMBL" id="PIV07733.1"/>
    </source>
</evidence>
<name>A0A2M7BQG6_9BACT</name>
<dbReference type="GO" id="GO:0046872">
    <property type="term" value="F:metal ion binding"/>
    <property type="evidence" value="ECO:0007669"/>
    <property type="project" value="UniProtKB-KW"/>
</dbReference>
<dbReference type="InterPro" id="IPR013848">
    <property type="entry name" value="Methylthiotransferase_N"/>
</dbReference>
<dbReference type="SMART" id="SM00729">
    <property type="entry name" value="Elp3"/>
    <property type="match status" value="1"/>
</dbReference>